<dbReference type="InterPro" id="IPR013538">
    <property type="entry name" value="ASHA1/2-like_C"/>
</dbReference>
<dbReference type="Pfam" id="PF08327">
    <property type="entry name" value="AHSA1"/>
    <property type="match status" value="1"/>
</dbReference>
<gene>
    <name evidence="3" type="ORF">GCM10007036_07580</name>
</gene>
<reference evidence="3" key="2">
    <citation type="submission" date="2020-09" db="EMBL/GenBank/DDBJ databases">
        <authorList>
            <person name="Sun Q."/>
            <person name="Zhou Y."/>
        </authorList>
    </citation>
    <scope>NUCLEOTIDE SEQUENCE</scope>
    <source>
        <strain evidence="3">CGMCC 1.12214</strain>
    </source>
</reference>
<dbReference type="Proteomes" id="UP000603912">
    <property type="component" value="Unassembled WGS sequence"/>
</dbReference>
<evidence type="ECO:0000259" key="2">
    <source>
        <dbReference type="Pfam" id="PF08327"/>
    </source>
</evidence>
<dbReference type="CDD" id="cd08899">
    <property type="entry name" value="SRPBCC_CalC_Aha1-like_6"/>
    <property type="match status" value="1"/>
</dbReference>
<dbReference type="EMBL" id="BMES01000001">
    <property type="protein sequence ID" value="GGH10832.1"/>
    <property type="molecule type" value="Genomic_DNA"/>
</dbReference>
<comment type="caution">
    <text evidence="3">The sequence shown here is derived from an EMBL/GenBank/DDBJ whole genome shotgun (WGS) entry which is preliminary data.</text>
</comment>
<reference evidence="3" key="1">
    <citation type="journal article" date="2014" name="Int. J. Syst. Evol. Microbiol.">
        <title>Complete genome sequence of Corynebacterium casei LMG S-19264T (=DSM 44701T), isolated from a smear-ripened cheese.</title>
        <authorList>
            <consortium name="US DOE Joint Genome Institute (JGI-PGF)"/>
            <person name="Walter F."/>
            <person name="Albersmeier A."/>
            <person name="Kalinowski J."/>
            <person name="Ruckert C."/>
        </authorList>
    </citation>
    <scope>NUCLEOTIDE SEQUENCE</scope>
    <source>
        <strain evidence="3">CGMCC 1.12214</strain>
    </source>
</reference>
<dbReference type="AlphaFoldDB" id="A0A917I3M8"/>
<dbReference type="SUPFAM" id="SSF55961">
    <property type="entry name" value="Bet v1-like"/>
    <property type="match status" value="1"/>
</dbReference>
<accession>A0A917I3M8</accession>
<dbReference type="InterPro" id="IPR023393">
    <property type="entry name" value="START-like_dom_sf"/>
</dbReference>
<evidence type="ECO:0000256" key="1">
    <source>
        <dbReference type="ARBA" id="ARBA00006817"/>
    </source>
</evidence>
<sequence>MGRHETPADAYAQPIAADAIRIERVLPGPRERVWRYLTEPDLRRRWLAGGQFDLAQGGAVELEFHNNALTENDEPPPAEYAAHGGPSTLTGKVLACEPPAMLAFTWGEEPASSHVRFDLAEEGDKVRLTVTHSRVLKPGMATSVSAGWHTHLDLLVAALEDRKHEGFWRSFARIQPFYAARAARN</sequence>
<name>A0A917I3M8_9HYPH</name>
<keyword evidence="4" id="KW-1185">Reference proteome</keyword>
<proteinExistence type="inferred from homology"/>
<feature type="domain" description="Activator of Hsp90 ATPase homologue 1/2-like C-terminal" evidence="2">
    <location>
        <begin position="29"/>
        <end position="160"/>
    </location>
</feature>
<evidence type="ECO:0000313" key="3">
    <source>
        <dbReference type="EMBL" id="GGH10832.1"/>
    </source>
</evidence>
<organism evidence="3 4">
    <name type="scientific">Alsobacter metallidurans</name>
    <dbReference type="NCBI Taxonomy" id="340221"/>
    <lineage>
        <taxon>Bacteria</taxon>
        <taxon>Pseudomonadati</taxon>
        <taxon>Pseudomonadota</taxon>
        <taxon>Alphaproteobacteria</taxon>
        <taxon>Hyphomicrobiales</taxon>
        <taxon>Alsobacteraceae</taxon>
        <taxon>Alsobacter</taxon>
    </lineage>
</organism>
<dbReference type="Gene3D" id="3.30.530.20">
    <property type="match status" value="1"/>
</dbReference>
<dbReference type="RefSeq" id="WP_188516378.1">
    <property type="nucleotide sequence ID" value="NZ_BMES01000001.1"/>
</dbReference>
<protein>
    <submittedName>
        <fullName evidence="3">ATPase</fullName>
    </submittedName>
</protein>
<comment type="similarity">
    <text evidence="1">Belongs to the AHA1 family.</text>
</comment>
<evidence type="ECO:0000313" key="4">
    <source>
        <dbReference type="Proteomes" id="UP000603912"/>
    </source>
</evidence>